<reference evidence="2" key="1">
    <citation type="submission" date="2020-10" db="EMBL/GenBank/DDBJ databases">
        <title>Taxonomic study of unclassified bacteria belonging to the class Ktedonobacteria.</title>
        <authorList>
            <person name="Yabe S."/>
            <person name="Wang C.M."/>
            <person name="Zheng Y."/>
            <person name="Sakai Y."/>
            <person name="Cavaletti L."/>
            <person name="Monciardini P."/>
            <person name="Donadio S."/>
        </authorList>
    </citation>
    <scope>NUCLEOTIDE SEQUENCE</scope>
    <source>
        <strain evidence="2">ID150040</strain>
    </source>
</reference>
<dbReference type="EMBL" id="BNJK01000002">
    <property type="protein sequence ID" value="GHO98751.1"/>
    <property type="molecule type" value="Genomic_DNA"/>
</dbReference>
<proteinExistence type="predicted"/>
<comment type="caution">
    <text evidence="2">The sequence shown here is derived from an EMBL/GenBank/DDBJ whole genome shotgun (WGS) entry which is preliminary data.</text>
</comment>
<feature type="transmembrane region" description="Helical" evidence="1">
    <location>
        <begin position="70"/>
        <end position="90"/>
    </location>
</feature>
<keyword evidence="1" id="KW-0812">Transmembrane</keyword>
<organism evidence="2 3">
    <name type="scientific">Reticulibacter mediterranei</name>
    <dbReference type="NCBI Taxonomy" id="2778369"/>
    <lineage>
        <taxon>Bacteria</taxon>
        <taxon>Bacillati</taxon>
        <taxon>Chloroflexota</taxon>
        <taxon>Ktedonobacteria</taxon>
        <taxon>Ktedonobacterales</taxon>
        <taxon>Reticulibacteraceae</taxon>
        <taxon>Reticulibacter</taxon>
    </lineage>
</organism>
<evidence type="ECO:0000313" key="2">
    <source>
        <dbReference type="EMBL" id="GHO98751.1"/>
    </source>
</evidence>
<dbReference type="Proteomes" id="UP000597444">
    <property type="component" value="Unassembled WGS sequence"/>
</dbReference>
<protein>
    <submittedName>
        <fullName evidence="2">Uncharacterized protein</fullName>
    </submittedName>
</protein>
<evidence type="ECO:0000313" key="3">
    <source>
        <dbReference type="Proteomes" id="UP000597444"/>
    </source>
</evidence>
<keyword evidence="1" id="KW-1133">Transmembrane helix</keyword>
<sequence length="100" mass="10884">MMAESDTATKGLTPEISTAPAIPANSATVVAVLGTNKSIILQNVARLPKAFTDQVDRPLTSDHTYTRNHFLDHGFLPVFLVLALSVVVHSPKFPFHIFLD</sequence>
<keyword evidence="3" id="KW-1185">Reference proteome</keyword>
<accession>A0A8J3J0T7</accession>
<evidence type="ECO:0000256" key="1">
    <source>
        <dbReference type="SAM" id="Phobius"/>
    </source>
</evidence>
<gene>
    <name evidence="2" type="ORF">KSF_087990</name>
</gene>
<dbReference type="AlphaFoldDB" id="A0A8J3J0T7"/>
<keyword evidence="1" id="KW-0472">Membrane</keyword>
<name>A0A8J3J0T7_9CHLR</name>